<dbReference type="OrthoDB" id="2990512at2"/>
<protein>
    <submittedName>
        <fullName evidence="2">YtpI-like protein</fullName>
    </submittedName>
</protein>
<keyword evidence="1" id="KW-1133">Transmembrane helix</keyword>
<keyword evidence="1" id="KW-0472">Membrane</keyword>
<accession>A0A4R3LBZ3</accession>
<dbReference type="AlphaFoldDB" id="A0A4R3LBZ3"/>
<feature type="transmembrane region" description="Helical" evidence="1">
    <location>
        <begin position="38"/>
        <end position="59"/>
    </location>
</feature>
<dbReference type="Pfam" id="PF14007">
    <property type="entry name" value="YtpI"/>
    <property type="match status" value="1"/>
</dbReference>
<gene>
    <name evidence="2" type="ORF">EDD58_101401</name>
</gene>
<evidence type="ECO:0000313" key="3">
    <source>
        <dbReference type="Proteomes" id="UP000294937"/>
    </source>
</evidence>
<dbReference type="EMBL" id="SMAG01000001">
    <property type="protein sequence ID" value="TCS96760.1"/>
    <property type="molecule type" value="Genomic_DNA"/>
</dbReference>
<feature type="transmembrane region" description="Helical" evidence="1">
    <location>
        <begin position="65"/>
        <end position="86"/>
    </location>
</feature>
<evidence type="ECO:0000256" key="1">
    <source>
        <dbReference type="SAM" id="Phobius"/>
    </source>
</evidence>
<reference evidence="2 3" key="1">
    <citation type="submission" date="2019-03" db="EMBL/GenBank/DDBJ databases">
        <title>Genomic Encyclopedia of Type Strains, Phase IV (KMG-IV): sequencing the most valuable type-strain genomes for metagenomic binning, comparative biology and taxonomic classification.</title>
        <authorList>
            <person name="Goeker M."/>
        </authorList>
    </citation>
    <scope>NUCLEOTIDE SEQUENCE [LARGE SCALE GENOMIC DNA]</scope>
    <source>
        <strain evidence="2 3">DSM 45707</strain>
    </source>
</reference>
<dbReference type="InterPro" id="IPR025618">
    <property type="entry name" value="YtpI"/>
</dbReference>
<dbReference type="RefSeq" id="WP_131923147.1">
    <property type="nucleotide sequence ID" value="NZ_SMAG01000001.1"/>
</dbReference>
<feature type="transmembrane region" description="Helical" evidence="1">
    <location>
        <begin position="6"/>
        <end position="26"/>
    </location>
</feature>
<organism evidence="2 3">
    <name type="scientific">Hazenella coriacea</name>
    <dbReference type="NCBI Taxonomy" id="1179467"/>
    <lineage>
        <taxon>Bacteria</taxon>
        <taxon>Bacillati</taxon>
        <taxon>Bacillota</taxon>
        <taxon>Bacilli</taxon>
        <taxon>Bacillales</taxon>
        <taxon>Thermoactinomycetaceae</taxon>
        <taxon>Hazenella</taxon>
    </lineage>
</organism>
<name>A0A4R3LBZ3_9BACL</name>
<keyword evidence="3" id="KW-1185">Reference proteome</keyword>
<comment type="caution">
    <text evidence="2">The sequence shown here is derived from an EMBL/GenBank/DDBJ whole genome shotgun (WGS) entry which is preliminary data.</text>
</comment>
<dbReference type="Proteomes" id="UP000294937">
    <property type="component" value="Unassembled WGS sequence"/>
</dbReference>
<keyword evidence="1" id="KW-0812">Transmembrane</keyword>
<evidence type="ECO:0000313" key="2">
    <source>
        <dbReference type="EMBL" id="TCS96760.1"/>
    </source>
</evidence>
<proteinExistence type="predicted"/>
<sequence length="99" mass="11545">MMNFVGILILVITGLTLFGTLFYSIMSRRTTGTTKQLYRSYMNMSMGTLFVCIAVIQWSLPGSSWLRLTLIFLIFALGLINVYYGFKNWRYFRQTSEKQ</sequence>